<dbReference type="PANTHER" id="PTHR14097:SF8">
    <property type="entry name" value="NAD(P)-BINDING DOMAIN-CONTAINING PROTEIN"/>
    <property type="match status" value="1"/>
</dbReference>
<evidence type="ECO:0000313" key="4">
    <source>
        <dbReference type="Proteomes" id="UP000184287"/>
    </source>
</evidence>
<protein>
    <submittedName>
        <fullName evidence="3">NAD dependent epimerase/dehydratase family protein</fullName>
    </submittedName>
</protein>
<accession>A0A1M5B9B7</accession>
<evidence type="ECO:0000313" key="3">
    <source>
        <dbReference type="EMBL" id="SHF38752.1"/>
    </source>
</evidence>
<dbReference type="AlphaFoldDB" id="A0A1M5B9B7"/>
<dbReference type="Proteomes" id="UP000184287">
    <property type="component" value="Unassembled WGS sequence"/>
</dbReference>
<dbReference type="Gene3D" id="3.40.50.720">
    <property type="entry name" value="NAD(P)-binding Rossmann-like Domain"/>
    <property type="match status" value="1"/>
</dbReference>
<dbReference type="PANTHER" id="PTHR14097">
    <property type="entry name" value="OXIDOREDUCTASE HTATIP2"/>
    <property type="match status" value="1"/>
</dbReference>
<sequence>MEIKVILTGATGMVGEGVLLDCLEHPQVKEVLMVNRKSNSLKHPKLKECIVPSFLDLNEFSTQLSGYDACFYCAGISSVGMNESDYSNITYHTTVHFAEELLTLNPQMVFSHVSGSHSDSSENGSVMWARVKGKTENALMRLPFKKVYNFRPGFMKPSAGQQNVKSFYKAFSLLYPLLKLLIPNRVSTMHDVGLAMINSVLKGYPKQILEIKDIKLLAKA</sequence>
<dbReference type="GO" id="GO:0016020">
    <property type="term" value="C:membrane"/>
    <property type="evidence" value="ECO:0007669"/>
    <property type="project" value="UniProtKB-SubCell"/>
</dbReference>
<evidence type="ECO:0000256" key="1">
    <source>
        <dbReference type="ARBA" id="ARBA00004370"/>
    </source>
</evidence>
<dbReference type="EMBL" id="FQUQ01000002">
    <property type="protein sequence ID" value="SHF38752.1"/>
    <property type="molecule type" value="Genomic_DNA"/>
</dbReference>
<gene>
    <name evidence="3" type="ORF">SAMN04488522_1021073</name>
</gene>
<comment type="subcellular location">
    <subcellularLocation>
        <location evidence="1">Membrane</location>
    </subcellularLocation>
</comment>
<dbReference type="InterPro" id="IPR001509">
    <property type="entry name" value="Epimerase_deHydtase"/>
</dbReference>
<proteinExistence type="predicted"/>
<reference evidence="4" key="1">
    <citation type="submission" date="2016-11" db="EMBL/GenBank/DDBJ databases">
        <authorList>
            <person name="Varghese N."/>
            <person name="Submissions S."/>
        </authorList>
    </citation>
    <scope>NUCLEOTIDE SEQUENCE [LARGE SCALE GENOMIC DNA]</scope>
    <source>
        <strain evidence="4">DSM 16990</strain>
    </source>
</reference>
<dbReference type="RefSeq" id="WP_073231334.1">
    <property type="nucleotide sequence ID" value="NZ_FQUQ01000002.1"/>
</dbReference>
<evidence type="ECO:0000259" key="2">
    <source>
        <dbReference type="Pfam" id="PF01370"/>
    </source>
</evidence>
<dbReference type="Pfam" id="PF01370">
    <property type="entry name" value="Epimerase"/>
    <property type="match status" value="1"/>
</dbReference>
<dbReference type="SUPFAM" id="SSF51735">
    <property type="entry name" value="NAD(P)-binding Rossmann-fold domains"/>
    <property type="match status" value="1"/>
</dbReference>
<name>A0A1M5B9B7_9SPHI</name>
<keyword evidence="4" id="KW-1185">Reference proteome</keyword>
<feature type="domain" description="NAD-dependent epimerase/dehydratase" evidence="2">
    <location>
        <begin position="5"/>
        <end position="104"/>
    </location>
</feature>
<organism evidence="3 4">
    <name type="scientific">Pedobacter caeni</name>
    <dbReference type="NCBI Taxonomy" id="288992"/>
    <lineage>
        <taxon>Bacteria</taxon>
        <taxon>Pseudomonadati</taxon>
        <taxon>Bacteroidota</taxon>
        <taxon>Sphingobacteriia</taxon>
        <taxon>Sphingobacteriales</taxon>
        <taxon>Sphingobacteriaceae</taxon>
        <taxon>Pedobacter</taxon>
    </lineage>
</organism>
<dbReference type="InterPro" id="IPR036291">
    <property type="entry name" value="NAD(P)-bd_dom_sf"/>
</dbReference>
<dbReference type="STRING" id="288992.SAMN04488522_1021073"/>
<dbReference type="OrthoDB" id="9798632at2"/>